<gene>
    <name evidence="7" type="ORF">F2A26_05895</name>
</gene>
<dbReference type="PANTHER" id="PTHR21716">
    <property type="entry name" value="TRANSMEMBRANE PROTEIN"/>
    <property type="match status" value="1"/>
</dbReference>
<evidence type="ECO:0000256" key="1">
    <source>
        <dbReference type="ARBA" id="ARBA00004141"/>
    </source>
</evidence>
<comment type="caution">
    <text evidence="7">The sequence shown here is derived from an EMBL/GenBank/DDBJ whole genome shotgun (WGS) entry which is preliminary data.</text>
</comment>
<feature type="transmembrane region" description="Helical" evidence="6">
    <location>
        <begin position="84"/>
        <end position="105"/>
    </location>
</feature>
<keyword evidence="5 6" id="KW-0472">Membrane</keyword>
<reference evidence="7 8" key="1">
    <citation type="journal article" date="2019" name="Nat. Med.">
        <title>A library of human gut bacterial isolates paired with longitudinal multiomics data enables mechanistic microbiome research.</title>
        <authorList>
            <person name="Poyet M."/>
            <person name="Groussin M."/>
            <person name="Gibbons S.M."/>
            <person name="Avila-Pacheco J."/>
            <person name="Jiang X."/>
            <person name="Kearney S.M."/>
            <person name="Perrotta A.R."/>
            <person name="Berdy B."/>
            <person name="Zhao S."/>
            <person name="Lieberman T.D."/>
            <person name="Swanson P.K."/>
            <person name="Smith M."/>
            <person name="Roesemann S."/>
            <person name="Alexander J.E."/>
            <person name="Rich S.A."/>
            <person name="Livny J."/>
            <person name="Vlamakis H."/>
            <person name="Clish C."/>
            <person name="Bullock K."/>
            <person name="Deik A."/>
            <person name="Scott J."/>
            <person name="Pierce K.A."/>
            <person name="Xavier R.J."/>
            <person name="Alm E.J."/>
        </authorList>
    </citation>
    <scope>NUCLEOTIDE SEQUENCE [LARGE SCALE GENOMIC DNA]</scope>
    <source>
        <strain evidence="7 8">BIOML-A1</strain>
    </source>
</reference>
<dbReference type="Pfam" id="PF01594">
    <property type="entry name" value="AI-2E_transport"/>
    <property type="match status" value="1"/>
</dbReference>
<feature type="transmembrane region" description="Helical" evidence="6">
    <location>
        <begin position="242"/>
        <end position="264"/>
    </location>
</feature>
<dbReference type="PANTHER" id="PTHR21716:SF4">
    <property type="entry name" value="TRANSMEMBRANE PROTEIN 245"/>
    <property type="match status" value="1"/>
</dbReference>
<feature type="transmembrane region" description="Helical" evidence="6">
    <location>
        <begin position="215"/>
        <end position="236"/>
    </location>
</feature>
<evidence type="ECO:0000256" key="5">
    <source>
        <dbReference type="ARBA" id="ARBA00023136"/>
    </source>
</evidence>
<comment type="subcellular location">
    <subcellularLocation>
        <location evidence="1">Membrane</location>
        <topology evidence="1">Multi-pass membrane protein</topology>
    </subcellularLocation>
</comment>
<name>A0ABQ6S4T5_9BACT</name>
<feature type="transmembrane region" description="Helical" evidence="6">
    <location>
        <begin position="276"/>
        <end position="293"/>
    </location>
</feature>
<evidence type="ECO:0000256" key="6">
    <source>
        <dbReference type="SAM" id="Phobius"/>
    </source>
</evidence>
<sequence length="382" mass="42503">MPGPSGGLPARSLRPLRRMRNFRERYWRYSLFVLILGLGITICIELTPFLGGLLGAATIYVLLRRQMQVLTACRRWRRSLAASLLLAEAVLCFLVPISLIVWMVVNQVQDITLRPDLIITPLKHIAALIHEKTGYNLWQEENISSMIGMIPKLGQWVVSSIFDFGVNIVVLLFVLYFMLIGGRRMEEYCREILPFDSSVSGSVMREVHMIVRSNAIGIPLLAVVQGIVAYIGYLIFGAPSPLFWGVLTCFATIIPIFGTALVWLPLAGYMALAGEWGPAVGLTLYGGLVVTHVDNVVRFVMQKKLADTHPLVTIFGVFIGLSLFGFMGVIFGPLLLEMFVFCVNIFKKRYLDGTPDKQLFVPGGAVRAHGPEVPAERGLYEK</sequence>
<evidence type="ECO:0000256" key="3">
    <source>
        <dbReference type="ARBA" id="ARBA00022692"/>
    </source>
</evidence>
<organism evidence="7 8">
    <name type="scientific">Alistipes finegoldii</name>
    <dbReference type="NCBI Taxonomy" id="214856"/>
    <lineage>
        <taxon>Bacteria</taxon>
        <taxon>Pseudomonadati</taxon>
        <taxon>Bacteroidota</taxon>
        <taxon>Bacteroidia</taxon>
        <taxon>Bacteroidales</taxon>
        <taxon>Rikenellaceae</taxon>
        <taxon>Alistipes</taxon>
    </lineage>
</organism>
<dbReference type="Proteomes" id="UP000324870">
    <property type="component" value="Unassembled WGS sequence"/>
</dbReference>
<keyword evidence="3 6" id="KW-0812">Transmembrane</keyword>
<accession>A0ABQ6S4T5</accession>
<protein>
    <submittedName>
        <fullName evidence="7">AI-2E family transporter</fullName>
    </submittedName>
</protein>
<evidence type="ECO:0000313" key="7">
    <source>
        <dbReference type="EMBL" id="KAA3159809.1"/>
    </source>
</evidence>
<evidence type="ECO:0000313" key="8">
    <source>
        <dbReference type="Proteomes" id="UP000324870"/>
    </source>
</evidence>
<feature type="transmembrane region" description="Helical" evidence="6">
    <location>
        <begin position="313"/>
        <end position="346"/>
    </location>
</feature>
<feature type="transmembrane region" description="Helical" evidence="6">
    <location>
        <begin position="156"/>
        <end position="180"/>
    </location>
</feature>
<dbReference type="InterPro" id="IPR002549">
    <property type="entry name" value="AI-2E-like"/>
</dbReference>
<comment type="similarity">
    <text evidence="2">Belongs to the autoinducer-2 exporter (AI-2E) (TC 2.A.86) family.</text>
</comment>
<keyword evidence="4 6" id="KW-1133">Transmembrane helix</keyword>
<evidence type="ECO:0000256" key="4">
    <source>
        <dbReference type="ARBA" id="ARBA00022989"/>
    </source>
</evidence>
<feature type="transmembrane region" description="Helical" evidence="6">
    <location>
        <begin position="31"/>
        <end position="63"/>
    </location>
</feature>
<proteinExistence type="inferred from homology"/>
<evidence type="ECO:0000256" key="2">
    <source>
        <dbReference type="ARBA" id="ARBA00009773"/>
    </source>
</evidence>
<keyword evidence="8" id="KW-1185">Reference proteome</keyword>
<dbReference type="EMBL" id="VVND01000006">
    <property type="protein sequence ID" value="KAA3159809.1"/>
    <property type="molecule type" value="Genomic_DNA"/>
</dbReference>